<dbReference type="PANTHER" id="PTHR42776:SF27">
    <property type="entry name" value="DIPEPTIDYL PEPTIDASE FAMILY MEMBER 6"/>
    <property type="match status" value="1"/>
</dbReference>
<dbReference type="KEGG" id="aagg:ETAA8_22770"/>
<dbReference type="OrthoDB" id="269409at2"/>
<name>A0A517YAL1_9BACT</name>
<proteinExistence type="predicted"/>
<keyword evidence="6" id="KW-1185">Reference proteome</keyword>
<dbReference type="SUPFAM" id="SSF53474">
    <property type="entry name" value="alpha/beta-Hydrolases"/>
    <property type="match status" value="1"/>
</dbReference>
<dbReference type="EMBL" id="CP036274">
    <property type="protein sequence ID" value="QDU27192.1"/>
    <property type="molecule type" value="Genomic_DNA"/>
</dbReference>
<evidence type="ECO:0000256" key="3">
    <source>
        <dbReference type="SAM" id="SignalP"/>
    </source>
</evidence>
<accession>A0A517YAL1</accession>
<evidence type="ECO:0000313" key="5">
    <source>
        <dbReference type="EMBL" id="QDU27192.1"/>
    </source>
</evidence>
<gene>
    <name evidence="5" type="primary">ptpA_1</name>
    <name evidence="5" type="ORF">ETAA8_22770</name>
</gene>
<organism evidence="5 6">
    <name type="scientific">Anatilimnocola aggregata</name>
    <dbReference type="NCBI Taxonomy" id="2528021"/>
    <lineage>
        <taxon>Bacteria</taxon>
        <taxon>Pseudomonadati</taxon>
        <taxon>Planctomycetota</taxon>
        <taxon>Planctomycetia</taxon>
        <taxon>Pirellulales</taxon>
        <taxon>Pirellulaceae</taxon>
        <taxon>Anatilimnocola</taxon>
    </lineage>
</organism>
<sequence precursor="true">MRPICHLAFFLAVTHSLLILAAEPTRLVPEDIYKLAGPQLTVASPKTGAAAVIYRRVDQTSKQERFALGWSDSEGYRLLEKDEPDARNVAVSPDGKWLAVRSTRLRPQGWKQIPATPLQSDVATDIWLVSTDGKQAIPLAGPEKPYGRVFNDPFYGRVAFSPDGKRLVFVADDGVDPRTKEEIEADVYVDRPDQGEGYTGYGTARIWVAELKEEPGDFAASNFLKVTNDDVWYGDPQWTPDSKWLVVHANKTNDVEAVRFSINKNYDIFLIEVATTRQHQLTFGPGPEVSPRLHPDGEHLICLSSPRKGPHADVFNLQWVDFTVAGFGKPSAVNLFDHHAELTVEPPHSIPTFPLPDPCWDGESAVIYSTLVGVENKTIRVEIESAKGIELNVGEDYSNNELSPAVRQVTLSKKYSPPSNPILKERFIAVDHVLRWKNEGLELEGVLTLPPREIAKRPYPLVLYPHGGPHSRSSKGFGATAHVLAHAGYAVFQPNFRGSTGYGKKFLDADRNDLGGGDMRDILAGIEHLKQEKLIDPDRQFVFGSSYGGFMTTWLIGHTRQFRAAVAQNAVTDMNVMWGLSDIQSWTQYELSGLPWEVPERMHERSPYSHVQKVTTPTLLVHSHDDRRVPLPMSRMYHQALLARGVPTQLVIYPDEGHGIRQPKHQVDVLRRTLAWFATHDNRPAAHSSGR</sequence>
<feature type="domain" description="Peptidase S9 prolyl oligopeptidase catalytic" evidence="4">
    <location>
        <begin position="477"/>
        <end position="680"/>
    </location>
</feature>
<dbReference type="InterPro" id="IPR011042">
    <property type="entry name" value="6-blade_b-propeller_TolB-like"/>
</dbReference>
<dbReference type="Proteomes" id="UP000315017">
    <property type="component" value="Chromosome"/>
</dbReference>
<protein>
    <submittedName>
        <fullName evidence="5">Prolyl tripeptidyl peptidase</fullName>
        <ecNumber evidence="5">3.4.14.12</ecNumber>
    </submittedName>
</protein>
<evidence type="ECO:0000313" key="6">
    <source>
        <dbReference type="Proteomes" id="UP000315017"/>
    </source>
</evidence>
<dbReference type="GO" id="GO:0004252">
    <property type="term" value="F:serine-type endopeptidase activity"/>
    <property type="evidence" value="ECO:0007669"/>
    <property type="project" value="TreeGrafter"/>
</dbReference>
<dbReference type="Gene3D" id="2.120.10.30">
    <property type="entry name" value="TolB, C-terminal domain"/>
    <property type="match status" value="2"/>
</dbReference>
<feature type="signal peptide" evidence="3">
    <location>
        <begin position="1"/>
        <end position="21"/>
    </location>
</feature>
<dbReference type="Pfam" id="PF07676">
    <property type="entry name" value="PD40"/>
    <property type="match status" value="1"/>
</dbReference>
<dbReference type="AlphaFoldDB" id="A0A517YAL1"/>
<dbReference type="Pfam" id="PF00326">
    <property type="entry name" value="Peptidase_S9"/>
    <property type="match status" value="1"/>
</dbReference>
<dbReference type="SUPFAM" id="SSF82171">
    <property type="entry name" value="DPP6 N-terminal domain-like"/>
    <property type="match status" value="1"/>
</dbReference>
<dbReference type="GO" id="GO:0006508">
    <property type="term" value="P:proteolysis"/>
    <property type="evidence" value="ECO:0007669"/>
    <property type="project" value="InterPro"/>
</dbReference>
<evidence type="ECO:0000256" key="1">
    <source>
        <dbReference type="ARBA" id="ARBA00022801"/>
    </source>
</evidence>
<dbReference type="InterPro" id="IPR001375">
    <property type="entry name" value="Peptidase_S9_cat"/>
</dbReference>
<feature type="chain" id="PRO_5021987386" evidence="3">
    <location>
        <begin position="22"/>
        <end position="691"/>
    </location>
</feature>
<dbReference type="InterPro" id="IPR011659">
    <property type="entry name" value="WD40"/>
</dbReference>
<dbReference type="Gene3D" id="3.40.50.1820">
    <property type="entry name" value="alpha/beta hydrolase"/>
    <property type="match status" value="1"/>
</dbReference>
<keyword evidence="2" id="KW-0645">Protease</keyword>
<evidence type="ECO:0000256" key="2">
    <source>
        <dbReference type="ARBA" id="ARBA00022825"/>
    </source>
</evidence>
<evidence type="ECO:0000259" key="4">
    <source>
        <dbReference type="Pfam" id="PF00326"/>
    </source>
</evidence>
<keyword evidence="1 5" id="KW-0378">Hydrolase</keyword>
<dbReference type="EC" id="3.4.14.12" evidence="5"/>
<dbReference type="InterPro" id="IPR029058">
    <property type="entry name" value="AB_hydrolase_fold"/>
</dbReference>
<dbReference type="RefSeq" id="WP_145088059.1">
    <property type="nucleotide sequence ID" value="NZ_CP036274.1"/>
</dbReference>
<keyword evidence="3" id="KW-0732">Signal</keyword>
<keyword evidence="2" id="KW-0720">Serine protease</keyword>
<reference evidence="5 6" key="1">
    <citation type="submission" date="2019-02" db="EMBL/GenBank/DDBJ databases">
        <title>Deep-cultivation of Planctomycetes and their phenomic and genomic characterization uncovers novel biology.</title>
        <authorList>
            <person name="Wiegand S."/>
            <person name="Jogler M."/>
            <person name="Boedeker C."/>
            <person name="Pinto D."/>
            <person name="Vollmers J."/>
            <person name="Rivas-Marin E."/>
            <person name="Kohn T."/>
            <person name="Peeters S.H."/>
            <person name="Heuer A."/>
            <person name="Rast P."/>
            <person name="Oberbeckmann S."/>
            <person name="Bunk B."/>
            <person name="Jeske O."/>
            <person name="Meyerdierks A."/>
            <person name="Storesund J.E."/>
            <person name="Kallscheuer N."/>
            <person name="Luecker S."/>
            <person name="Lage O.M."/>
            <person name="Pohl T."/>
            <person name="Merkel B.J."/>
            <person name="Hornburger P."/>
            <person name="Mueller R.-W."/>
            <person name="Bruemmer F."/>
            <person name="Labrenz M."/>
            <person name="Spormann A.M."/>
            <person name="Op den Camp H."/>
            <person name="Overmann J."/>
            <person name="Amann R."/>
            <person name="Jetten M.S.M."/>
            <person name="Mascher T."/>
            <person name="Medema M.H."/>
            <person name="Devos D.P."/>
            <person name="Kaster A.-K."/>
            <person name="Ovreas L."/>
            <person name="Rohde M."/>
            <person name="Galperin M.Y."/>
            <person name="Jogler C."/>
        </authorList>
    </citation>
    <scope>NUCLEOTIDE SEQUENCE [LARGE SCALE GENOMIC DNA]</scope>
    <source>
        <strain evidence="5 6">ETA_A8</strain>
    </source>
</reference>
<dbReference type="PANTHER" id="PTHR42776">
    <property type="entry name" value="SERINE PEPTIDASE S9 FAMILY MEMBER"/>
    <property type="match status" value="1"/>
</dbReference>